<evidence type="ECO:0000313" key="7">
    <source>
        <dbReference type="EMBL" id="KAG8051042.1"/>
    </source>
</evidence>
<evidence type="ECO:0000256" key="5">
    <source>
        <dbReference type="ARBA" id="ARBA00023464"/>
    </source>
</evidence>
<feature type="domain" description="SAC" evidence="6">
    <location>
        <begin position="88"/>
        <end position="142"/>
    </location>
</feature>
<dbReference type="PANTHER" id="PTHR45738">
    <property type="entry name" value="POLYPHOSPHOINOSITIDE PHOSPHATASE"/>
    <property type="match status" value="1"/>
</dbReference>
<comment type="subcellular location">
    <subcellularLocation>
        <location evidence="1">Vacuole membrane</location>
        <topology evidence="1">Peripheral membrane protein</topology>
    </subcellularLocation>
</comment>
<protein>
    <recommendedName>
        <fullName evidence="6">SAC domain-containing protein</fullName>
    </recommendedName>
</protein>
<keyword evidence="2" id="KW-0378">Hydrolase</keyword>
<evidence type="ECO:0000256" key="1">
    <source>
        <dbReference type="ARBA" id="ARBA00004148"/>
    </source>
</evidence>
<evidence type="ECO:0000256" key="2">
    <source>
        <dbReference type="ARBA" id="ARBA00022801"/>
    </source>
</evidence>
<dbReference type="InterPro" id="IPR043573">
    <property type="entry name" value="Fig4-like"/>
</dbReference>
<comment type="caution">
    <text evidence="7">The sequence shown here is derived from an EMBL/GenBank/DDBJ whole genome shotgun (WGS) entry which is preliminary data.</text>
</comment>
<evidence type="ECO:0000256" key="4">
    <source>
        <dbReference type="ARBA" id="ARBA00023337"/>
    </source>
</evidence>
<evidence type="ECO:0000256" key="3">
    <source>
        <dbReference type="ARBA" id="ARBA00023136"/>
    </source>
</evidence>
<dbReference type="AlphaFoldDB" id="A0A8J5RLT0"/>
<gene>
    <name evidence="7" type="ORF">GUJ93_ZPchr0009g2407</name>
</gene>
<dbReference type="OrthoDB" id="606704at2759"/>
<dbReference type="PANTHER" id="PTHR45738:SF1">
    <property type="entry name" value="SAC DOMAIN-CONTAINING PROTEIN"/>
    <property type="match status" value="1"/>
</dbReference>
<dbReference type="EMBL" id="JAAALK010000289">
    <property type="protein sequence ID" value="KAG8051042.1"/>
    <property type="molecule type" value="Genomic_DNA"/>
</dbReference>
<keyword evidence="8" id="KW-1185">Reference proteome</keyword>
<dbReference type="GO" id="GO:0005774">
    <property type="term" value="C:vacuolar membrane"/>
    <property type="evidence" value="ECO:0007669"/>
    <property type="project" value="UniProtKB-SubCell"/>
</dbReference>
<reference evidence="7" key="2">
    <citation type="submission" date="2021-02" db="EMBL/GenBank/DDBJ databases">
        <authorList>
            <person name="Kimball J.A."/>
            <person name="Haas M.W."/>
            <person name="Macchietto M."/>
            <person name="Kono T."/>
            <person name="Duquette J."/>
            <person name="Shao M."/>
        </authorList>
    </citation>
    <scope>NUCLEOTIDE SEQUENCE</scope>
    <source>
        <tissue evidence="7">Fresh leaf tissue</tissue>
    </source>
</reference>
<proteinExistence type="predicted"/>
<comment type="catalytic activity">
    <reaction evidence="4">
        <text>a 1,2-diacyl-sn-glycero-3-phospho-(1D-myo-inositol-3,5-bisphosphate) + H2O = a 1,2-diacyl-sn-glycero-3-phospho-(1D-myo-inositol-3-phosphate) + phosphate</text>
        <dbReference type="Rhea" id="RHEA:32955"/>
        <dbReference type="ChEBI" id="CHEBI:15377"/>
        <dbReference type="ChEBI" id="CHEBI:43474"/>
        <dbReference type="ChEBI" id="CHEBI:57923"/>
        <dbReference type="ChEBI" id="CHEBI:58088"/>
    </reaction>
</comment>
<dbReference type="Pfam" id="PF02383">
    <property type="entry name" value="Syja_N"/>
    <property type="match status" value="1"/>
</dbReference>
<dbReference type="Proteomes" id="UP000729402">
    <property type="component" value="Unassembled WGS sequence"/>
</dbReference>
<dbReference type="GO" id="GO:0046856">
    <property type="term" value="P:phosphatidylinositol dephosphorylation"/>
    <property type="evidence" value="ECO:0007669"/>
    <property type="project" value="InterPro"/>
</dbReference>
<reference evidence="7" key="1">
    <citation type="journal article" date="2021" name="bioRxiv">
        <title>Whole Genome Assembly and Annotation of Northern Wild Rice, Zizania palustris L., Supports a Whole Genome Duplication in the Zizania Genus.</title>
        <authorList>
            <person name="Haas M."/>
            <person name="Kono T."/>
            <person name="Macchietto M."/>
            <person name="Millas R."/>
            <person name="McGilp L."/>
            <person name="Shao M."/>
            <person name="Duquette J."/>
            <person name="Hirsch C.N."/>
            <person name="Kimball J."/>
        </authorList>
    </citation>
    <scope>NUCLEOTIDE SEQUENCE</scope>
    <source>
        <tissue evidence="7">Fresh leaf tissue</tissue>
    </source>
</reference>
<comment type="subunit">
    <text evidence="5">Component of the PI(3,5)P2 regulatory complex at least composed of ATG18, SAC/FIG4, FAB1 and VAC14.</text>
</comment>
<accession>A0A8J5RLT0</accession>
<evidence type="ECO:0000313" key="8">
    <source>
        <dbReference type="Proteomes" id="UP000729402"/>
    </source>
</evidence>
<dbReference type="GO" id="GO:0043813">
    <property type="term" value="F:phosphatidylinositol-3,5-bisphosphate 5-phosphatase activity"/>
    <property type="evidence" value="ECO:0007669"/>
    <property type="project" value="InterPro"/>
</dbReference>
<sequence length="191" mass="21523">MAAAEQEAEAACLQSFELYESESIFYIFGTNTGKTHWRLLKIDRSEPSDLDVDECSTVYTQNEYRFLLKSLDEDHRSTGGVKFVTKFYGIIGFIKFAGPFYMLIITDQRKIGEIFDHPVYQVTKTSMVELANSKTRSRFVISKDENSANLKEGKRQGTILGANGLVAFLINVCRGRRPSSHCLGSSRPSIL</sequence>
<organism evidence="7 8">
    <name type="scientific">Zizania palustris</name>
    <name type="common">Northern wild rice</name>
    <dbReference type="NCBI Taxonomy" id="103762"/>
    <lineage>
        <taxon>Eukaryota</taxon>
        <taxon>Viridiplantae</taxon>
        <taxon>Streptophyta</taxon>
        <taxon>Embryophyta</taxon>
        <taxon>Tracheophyta</taxon>
        <taxon>Spermatophyta</taxon>
        <taxon>Magnoliopsida</taxon>
        <taxon>Liliopsida</taxon>
        <taxon>Poales</taxon>
        <taxon>Poaceae</taxon>
        <taxon>BOP clade</taxon>
        <taxon>Oryzoideae</taxon>
        <taxon>Oryzeae</taxon>
        <taxon>Zizaniinae</taxon>
        <taxon>Zizania</taxon>
    </lineage>
</organism>
<name>A0A8J5RLT0_ZIZPA</name>
<keyword evidence="3" id="KW-0472">Membrane</keyword>
<dbReference type="InterPro" id="IPR002013">
    <property type="entry name" value="SAC_dom"/>
</dbReference>
<evidence type="ECO:0000259" key="6">
    <source>
        <dbReference type="Pfam" id="PF02383"/>
    </source>
</evidence>